<sequence length="978" mass="110373">MGCTCDVTIPHDLSLFNKNREHINNSLTAAMKTTPVVASLLTSALALSPLSANDYGNRVLDCPGYAINEAQTEQTANGLKAHLQLAGDACNAFGEDVQNLVLEATYETKERLHIKIYDEEEKHFQVPEEIFPRPQFDVDESLRDNSDLEFQYSDAPFAFWISRRSNGDVLFDTRLSEIPAYGEPYDANDTSASVSVMPNHNLIFEPQYIQLSSALPQGANIYGLGEAVTPNYRRNSSYTRQTNWNNDEGTPTDTNIYGTHPFYIENRIKDGKSYNHGVFMLTTNGLETWLRDGVWQARSTGGIIDLYVLSGGSDGENKPTDVIRDYGKLVGRPYLPPYWSLGFHLTRWGYNNDTHFESILNAMYDAGIPQESAFFDIDYLTDYRDFTVDQNSFSRLPEIVNKLHARGQKFVPIVDNAIPITRNESDVYDFYTEGHEQDVFIKNQNGTEYIGQVWPGYTVFPDPYAENVGKWWTESFQKFFQEIPFDSIWLDMTEPASFASGSLNGLGPLDRYEPAAVSMWPEGYDNITSGNSGNITVDGKLTYMQKPEEQKPSRRDMLSRRMGTLETVDNDLEKLTFPPYQIHNGAPNEFNELGHKTVAANATHANGYYEYDVHNANGHMIAKHTRDALDTIYGGNRSMIIARSNFAGSGRFTQHWLGDNYSTWQSMADSIKGLFQFSAFQMPFVGADACGFSGNTDEELCTRWMMLASLTPFFRNHNVYGSIPQEPYRWTSTEEATKKAINTRYQLLPYFYSNLYQQSIDGTPFIRPLFYEFPTNDELLDWDSQFLVGDHILVTPVLSPNATVVEGFFPGDETYYDWKTHAKLEVNNEHEAVGLETPLTDINVHIRGGAVLLLHSEPGMTVTETTESPFNALVTMNKNQEAGQSYWFDDGHSAFNESNTYIWFDVNSSGIKSRVDANSYDIGQPLNNVDIIGWSGSAPSSVKNGDQDVEFEFNADTETLSLRGLNHKLNENLDIVFA</sequence>
<dbReference type="Pfam" id="PF13802">
    <property type="entry name" value="Gal_mutarotas_2"/>
    <property type="match status" value="1"/>
</dbReference>
<comment type="caution">
    <text evidence="8">The sequence shown here is derived from an EMBL/GenBank/DDBJ whole genome shotgun (WGS) entry which is preliminary data.</text>
</comment>
<reference evidence="8 9" key="1">
    <citation type="submission" date="2019-03" db="EMBL/GenBank/DDBJ databases">
        <title>Sequencing 25 genomes of Wallemia mellicola.</title>
        <authorList>
            <person name="Gostincar C."/>
        </authorList>
    </citation>
    <scope>NUCLEOTIDE SEQUENCE [LARGE SCALE GENOMIC DNA]</scope>
    <source>
        <strain evidence="8 9">EXF-6152</strain>
    </source>
</reference>
<dbReference type="SUPFAM" id="SSF51445">
    <property type="entry name" value="(Trans)glycosidases"/>
    <property type="match status" value="1"/>
</dbReference>
<dbReference type="EMBL" id="SPRC01000001">
    <property type="protein sequence ID" value="TIB82815.1"/>
    <property type="molecule type" value="Genomic_DNA"/>
</dbReference>
<dbReference type="InterPro" id="IPR048395">
    <property type="entry name" value="Glyco_hydro_31_C"/>
</dbReference>
<dbReference type="Gene3D" id="2.60.40.1760">
    <property type="entry name" value="glycosyl hydrolase (family 31)"/>
    <property type="match status" value="1"/>
</dbReference>
<dbReference type="GO" id="GO:0004553">
    <property type="term" value="F:hydrolase activity, hydrolyzing O-glycosyl compounds"/>
    <property type="evidence" value="ECO:0007669"/>
    <property type="project" value="InterPro"/>
</dbReference>
<comment type="similarity">
    <text evidence="1 4">Belongs to the glycosyl hydrolase 31 family.</text>
</comment>
<dbReference type="AlphaFoldDB" id="A0A4T0MHN1"/>
<protein>
    <recommendedName>
        <fullName evidence="3">Maltase</fullName>
    </recommendedName>
</protein>
<dbReference type="InterPro" id="IPR017853">
    <property type="entry name" value="GH"/>
</dbReference>
<dbReference type="Pfam" id="PF21365">
    <property type="entry name" value="Glyco_hydro_31_3rd"/>
    <property type="match status" value="1"/>
</dbReference>
<feature type="domain" description="Glycoside hydrolase family 31 N-terminal" evidence="6">
    <location>
        <begin position="127"/>
        <end position="283"/>
    </location>
</feature>
<evidence type="ECO:0000256" key="3">
    <source>
        <dbReference type="ARBA" id="ARBA00041343"/>
    </source>
</evidence>
<accession>A0A4T0MHN1</accession>
<feature type="domain" description="Glycosyl hydrolase family 31 C-terminal" evidence="7">
    <location>
        <begin position="762"/>
        <end position="852"/>
    </location>
</feature>
<evidence type="ECO:0000256" key="4">
    <source>
        <dbReference type="RuleBase" id="RU361185"/>
    </source>
</evidence>
<dbReference type="PANTHER" id="PTHR22762">
    <property type="entry name" value="ALPHA-GLUCOSIDASE"/>
    <property type="match status" value="1"/>
</dbReference>
<dbReference type="Gene3D" id="2.60.40.1180">
    <property type="entry name" value="Golgi alpha-mannosidase II"/>
    <property type="match status" value="2"/>
</dbReference>
<proteinExistence type="inferred from homology"/>
<feature type="domain" description="Glycoside hydrolase family 31 TIM barrel" evidence="5">
    <location>
        <begin position="333"/>
        <end position="753"/>
    </location>
</feature>
<dbReference type="Pfam" id="PF01055">
    <property type="entry name" value="Glyco_hydro_31_2nd"/>
    <property type="match status" value="1"/>
</dbReference>
<name>A0A4T0MHN1_9BASI</name>
<keyword evidence="2" id="KW-0325">Glycoprotein</keyword>
<dbReference type="SUPFAM" id="SSF51011">
    <property type="entry name" value="Glycosyl hydrolase domain"/>
    <property type="match status" value="1"/>
</dbReference>
<dbReference type="GO" id="GO:0030246">
    <property type="term" value="F:carbohydrate binding"/>
    <property type="evidence" value="ECO:0007669"/>
    <property type="project" value="InterPro"/>
</dbReference>
<dbReference type="InterPro" id="IPR025887">
    <property type="entry name" value="Glyco_hydro_31_N_dom"/>
</dbReference>
<dbReference type="CDD" id="cd06602">
    <property type="entry name" value="GH31_MGAM_SI_GAA"/>
    <property type="match status" value="1"/>
</dbReference>
<dbReference type="CDD" id="cd14752">
    <property type="entry name" value="GH31_N"/>
    <property type="match status" value="1"/>
</dbReference>
<keyword evidence="4" id="KW-0326">Glycosidase</keyword>
<gene>
    <name evidence="8" type="ORF">E3Q22_00084</name>
</gene>
<evidence type="ECO:0000259" key="6">
    <source>
        <dbReference type="Pfam" id="PF13802"/>
    </source>
</evidence>
<dbReference type="InterPro" id="IPR011013">
    <property type="entry name" value="Gal_mutarotase_sf_dom"/>
</dbReference>
<dbReference type="PANTHER" id="PTHR22762:SF133">
    <property type="entry name" value="P-TYPE DOMAIN-CONTAINING PROTEIN"/>
    <property type="match status" value="1"/>
</dbReference>
<evidence type="ECO:0000313" key="9">
    <source>
        <dbReference type="Proteomes" id="UP000310685"/>
    </source>
</evidence>
<dbReference type="Proteomes" id="UP000310685">
    <property type="component" value="Unassembled WGS sequence"/>
</dbReference>
<evidence type="ECO:0000259" key="7">
    <source>
        <dbReference type="Pfam" id="PF21365"/>
    </source>
</evidence>
<dbReference type="GO" id="GO:0005975">
    <property type="term" value="P:carbohydrate metabolic process"/>
    <property type="evidence" value="ECO:0007669"/>
    <property type="project" value="InterPro"/>
</dbReference>
<keyword evidence="4" id="KW-0378">Hydrolase</keyword>
<evidence type="ECO:0000313" key="8">
    <source>
        <dbReference type="EMBL" id="TIB82815.1"/>
    </source>
</evidence>
<dbReference type="InterPro" id="IPR000322">
    <property type="entry name" value="Glyco_hydro_31_TIM"/>
</dbReference>
<organism evidence="8 9">
    <name type="scientific">Wallemia mellicola</name>
    <dbReference type="NCBI Taxonomy" id="1708541"/>
    <lineage>
        <taxon>Eukaryota</taxon>
        <taxon>Fungi</taxon>
        <taxon>Dikarya</taxon>
        <taxon>Basidiomycota</taxon>
        <taxon>Wallemiomycotina</taxon>
        <taxon>Wallemiomycetes</taxon>
        <taxon>Wallemiales</taxon>
        <taxon>Wallemiaceae</taxon>
        <taxon>Wallemia</taxon>
    </lineage>
</organism>
<evidence type="ECO:0000259" key="5">
    <source>
        <dbReference type="Pfam" id="PF01055"/>
    </source>
</evidence>
<dbReference type="SUPFAM" id="SSF74650">
    <property type="entry name" value="Galactose mutarotase-like"/>
    <property type="match status" value="1"/>
</dbReference>
<evidence type="ECO:0000256" key="1">
    <source>
        <dbReference type="ARBA" id="ARBA00007806"/>
    </source>
</evidence>
<dbReference type="Gene3D" id="3.20.20.80">
    <property type="entry name" value="Glycosidases"/>
    <property type="match status" value="2"/>
</dbReference>
<evidence type="ECO:0000256" key="2">
    <source>
        <dbReference type="ARBA" id="ARBA00023180"/>
    </source>
</evidence>
<dbReference type="InterPro" id="IPR013780">
    <property type="entry name" value="Glyco_hydro_b"/>
</dbReference>